<organism evidence="7 8">
    <name type="scientific">Falsigemmobacter intermedius</name>
    <dbReference type="NCBI Taxonomy" id="1553448"/>
    <lineage>
        <taxon>Bacteria</taxon>
        <taxon>Pseudomonadati</taxon>
        <taxon>Pseudomonadota</taxon>
        <taxon>Alphaproteobacteria</taxon>
        <taxon>Rhodobacterales</taxon>
        <taxon>Paracoccaceae</taxon>
        <taxon>Falsigemmobacter</taxon>
    </lineage>
</organism>
<dbReference type="InterPro" id="IPR006140">
    <property type="entry name" value="D-isomer_DH_NAD-bd"/>
</dbReference>
<comment type="similarity">
    <text evidence="4">Belongs to the D-isomer specific 2-hydroxyacid dehydrogenase family.</text>
</comment>
<proteinExistence type="inferred from homology"/>
<feature type="domain" description="D-isomer specific 2-hydroxyacid dehydrogenase catalytic" evidence="5">
    <location>
        <begin position="33"/>
        <end position="295"/>
    </location>
</feature>
<dbReference type="Pfam" id="PF02826">
    <property type="entry name" value="2-Hacid_dh_C"/>
    <property type="match status" value="1"/>
</dbReference>
<dbReference type="RefSeq" id="WP_128489065.1">
    <property type="nucleotide sequence ID" value="NZ_JBHLXB010000003.1"/>
</dbReference>
<evidence type="ECO:0000259" key="5">
    <source>
        <dbReference type="Pfam" id="PF00389"/>
    </source>
</evidence>
<dbReference type="EMBL" id="SBLC01000013">
    <property type="protein sequence ID" value="RWY40978.1"/>
    <property type="molecule type" value="Genomic_DNA"/>
</dbReference>
<gene>
    <name evidence="7" type="ORF">EP867_10855</name>
</gene>
<dbReference type="InterPro" id="IPR006139">
    <property type="entry name" value="D-isomer_2_OHA_DH_cat_dom"/>
</dbReference>
<evidence type="ECO:0000256" key="1">
    <source>
        <dbReference type="ARBA" id="ARBA00022857"/>
    </source>
</evidence>
<reference evidence="7 8" key="1">
    <citation type="journal article" date="2015" name="Int. J. Syst. Evol. Microbiol.">
        <title>Gemmobacter intermedius sp. nov., isolated from a white stork (Ciconia ciconia).</title>
        <authorList>
            <person name="Kampfer P."/>
            <person name="Jerzak L."/>
            <person name="Wilharm G."/>
            <person name="Golke J."/>
            <person name="Busse H.J."/>
            <person name="Glaeser S.P."/>
        </authorList>
    </citation>
    <scope>NUCLEOTIDE SEQUENCE [LARGE SCALE GENOMIC DNA]</scope>
    <source>
        <strain evidence="7 8">119/4</strain>
    </source>
</reference>
<dbReference type="InterPro" id="IPR050223">
    <property type="entry name" value="D-isomer_2-hydroxyacid_DH"/>
</dbReference>
<dbReference type="GO" id="GO:0005829">
    <property type="term" value="C:cytosol"/>
    <property type="evidence" value="ECO:0007669"/>
    <property type="project" value="TreeGrafter"/>
</dbReference>
<evidence type="ECO:0000256" key="4">
    <source>
        <dbReference type="RuleBase" id="RU003719"/>
    </source>
</evidence>
<dbReference type="InterPro" id="IPR036291">
    <property type="entry name" value="NAD(P)-bd_dom_sf"/>
</dbReference>
<keyword evidence="3" id="KW-0520">NAD</keyword>
<keyword evidence="2 4" id="KW-0560">Oxidoreductase</keyword>
<dbReference type="Pfam" id="PF00389">
    <property type="entry name" value="2-Hacid_dh"/>
    <property type="match status" value="1"/>
</dbReference>
<dbReference type="PROSITE" id="PS00065">
    <property type="entry name" value="D_2_HYDROXYACID_DH_1"/>
    <property type="match status" value="1"/>
</dbReference>
<dbReference type="FunFam" id="3.40.50.720:FF:000213">
    <property type="entry name" value="Putative 2-hydroxyacid dehydrogenase"/>
    <property type="match status" value="1"/>
</dbReference>
<dbReference type="CDD" id="cd12156">
    <property type="entry name" value="HPPR"/>
    <property type="match status" value="1"/>
</dbReference>
<dbReference type="GO" id="GO:0051287">
    <property type="term" value="F:NAD binding"/>
    <property type="evidence" value="ECO:0007669"/>
    <property type="project" value="InterPro"/>
</dbReference>
<dbReference type="SUPFAM" id="SSF51735">
    <property type="entry name" value="NAD(P)-binding Rossmann-fold domains"/>
    <property type="match status" value="1"/>
</dbReference>
<dbReference type="Proteomes" id="UP000287168">
    <property type="component" value="Unassembled WGS sequence"/>
</dbReference>
<dbReference type="GO" id="GO:0030267">
    <property type="term" value="F:glyoxylate reductase (NADPH) activity"/>
    <property type="evidence" value="ECO:0007669"/>
    <property type="project" value="TreeGrafter"/>
</dbReference>
<dbReference type="AlphaFoldDB" id="A0A444MB74"/>
<accession>A0A444MB74</accession>
<evidence type="ECO:0000313" key="8">
    <source>
        <dbReference type="Proteomes" id="UP000287168"/>
    </source>
</evidence>
<evidence type="ECO:0000313" key="7">
    <source>
        <dbReference type="EMBL" id="RWY40978.1"/>
    </source>
</evidence>
<dbReference type="Gene3D" id="3.40.50.720">
    <property type="entry name" value="NAD(P)-binding Rossmann-like Domain"/>
    <property type="match status" value="2"/>
</dbReference>
<evidence type="ECO:0000256" key="2">
    <source>
        <dbReference type="ARBA" id="ARBA00023002"/>
    </source>
</evidence>
<sequence length="298" mass="31458">MTPDMTPALLVTCAIPPELQSVLSAEFTLVTDLPEGMSAEVAVTTSMAGFTEAQMAALRGLKLILCNGTGLEKIDLAAAQARGIRVVNTPDAVTEDTADTAIALTYALLRRTVAADRFVREGRWGPERFGPGRRIKGTRLGVVGLGRIGRRVAERASALEMEVRYHSRSEKPGPWARASSLSELAAWADVLVVTVAGGAETAGLIDAGILSALGPEGWLINIARGSVVDEEALITALQSGAIAGAGLDVFAREPQIDPRFATLETCVLQPHSAAITRETRGDIARTLLEAARAFYGRA</sequence>
<evidence type="ECO:0000259" key="6">
    <source>
        <dbReference type="Pfam" id="PF02826"/>
    </source>
</evidence>
<dbReference type="InterPro" id="IPR029752">
    <property type="entry name" value="D-isomer_DH_CS1"/>
</dbReference>
<keyword evidence="1" id="KW-0521">NADP</keyword>
<feature type="domain" description="D-isomer specific 2-hydroxyacid dehydrogenase NAD-binding" evidence="6">
    <location>
        <begin position="103"/>
        <end position="273"/>
    </location>
</feature>
<dbReference type="OrthoDB" id="9793626at2"/>
<dbReference type="SUPFAM" id="SSF52283">
    <property type="entry name" value="Formate/glycerate dehydrogenase catalytic domain-like"/>
    <property type="match status" value="1"/>
</dbReference>
<name>A0A444MB74_9RHOB</name>
<comment type="caution">
    <text evidence="7">The sequence shown here is derived from an EMBL/GenBank/DDBJ whole genome shotgun (WGS) entry which is preliminary data.</text>
</comment>
<evidence type="ECO:0000256" key="3">
    <source>
        <dbReference type="ARBA" id="ARBA00023027"/>
    </source>
</evidence>
<dbReference type="PANTHER" id="PTHR10996:SF178">
    <property type="entry name" value="2-HYDROXYACID DEHYDROGENASE YGL185C-RELATED"/>
    <property type="match status" value="1"/>
</dbReference>
<dbReference type="GO" id="GO:0016618">
    <property type="term" value="F:hydroxypyruvate reductase [NAD(P)H] activity"/>
    <property type="evidence" value="ECO:0007669"/>
    <property type="project" value="TreeGrafter"/>
</dbReference>
<keyword evidence="8" id="KW-1185">Reference proteome</keyword>
<dbReference type="PANTHER" id="PTHR10996">
    <property type="entry name" value="2-HYDROXYACID DEHYDROGENASE-RELATED"/>
    <property type="match status" value="1"/>
</dbReference>
<protein>
    <submittedName>
        <fullName evidence="7">2-hydroxyacid dehydrogenase</fullName>
    </submittedName>
</protein>